<dbReference type="InterPro" id="IPR013210">
    <property type="entry name" value="LRR_N_plant-typ"/>
</dbReference>
<keyword evidence="16 29" id="KW-0547">Nucleotide-binding</keyword>
<dbReference type="GO" id="GO:0005524">
    <property type="term" value="F:ATP binding"/>
    <property type="evidence" value="ECO:0007669"/>
    <property type="project" value="UniProtKB-UniRule"/>
</dbReference>
<dbReference type="Pfam" id="PF00560">
    <property type="entry name" value="LRR_1"/>
    <property type="match status" value="5"/>
</dbReference>
<dbReference type="SMART" id="SM00220">
    <property type="entry name" value="S_TKc"/>
    <property type="match status" value="2"/>
</dbReference>
<keyword evidence="21 30" id="KW-0472">Membrane</keyword>
<comment type="similarity">
    <text evidence="5">Belongs to the protein kinase superfamily. Ser/Thr protein kinase family.</text>
</comment>
<reference evidence="32" key="1">
    <citation type="journal article" date="2017" name="Gigascience">
        <title>The genome draft of coconut (Cocos nucifera).</title>
        <authorList>
            <person name="Xiao Y."/>
            <person name="Xu P."/>
            <person name="Fan H."/>
            <person name="Baudouin L."/>
            <person name="Xia W."/>
            <person name="Bocs S."/>
            <person name="Xu J."/>
            <person name="Li Q."/>
            <person name="Guo A."/>
            <person name="Zhou L."/>
            <person name="Li J."/>
            <person name="Wu Y."/>
            <person name="Ma Z."/>
            <person name="Armero A."/>
            <person name="Issali A.E."/>
            <person name="Liu N."/>
            <person name="Peng M."/>
            <person name="Yang Y."/>
        </authorList>
    </citation>
    <scope>NUCLEOTIDE SEQUENCE</scope>
    <source>
        <tissue evidence="32">Spear leaf of Hainan Tall coconut</tissue>
    </source>
</reference>
<dbReference type="PANTHER" id="PTHR27008">
    <property type="entry name" value="OS04G0122200 PROTEIN"/>
    <property type="match status" value="1"/>
</dbReference>
<dbReference type="InterPro" id="IPR003591">
    <property type="entry name" value="Leu-rich_rpt_typical-subtyp"/>
</dbReference>
<feature type="transmembrane region" description="Helical" evidence="30">
    <location>
        <begin position="1165"/>
        <end position="1189"/>
    </location>
</feature>
<keyword evidence="14" id="KW-0732">Signal</keyword>
<dbReference type="Gene3D" id="3.80.10.10">
    <property type="entry name" value="Ribonuclease Inhibitor"/>
    <property type="match status" value="4"/>
</dbReference>
<dbReference type="Gene3D" id="3.40.50.150">
    <property type="entry name" value="Vaccinia Virus protein VP39"/>
    <property type="match status" value="1"/>
</dbReference>
<evidence type="ECO:0000256" key="19">
    <source>
        <dbReference type="ARBA" id="ARBA00022968"/>
    </source>
</evidence>
<dbReference type="Pfam" id="PF13855">
    <property type="entry name" value="LRR_8"/>
    <property type="match status" value="2"/>
</dbReference>
<keyword evidence="9" id="KW-0597">Phosphoprotein</keyword>
<evidence type="ECO:0000256" key="27">
    <source>
        <dbReference type="ARBA" id="ARBA00056628"/>
    </source>
</evidence>
<dbReference type="SUPFAM" id="SSF56112">
    <property type="entry name" value="Protein kinase-like (PK-like)"/>
    <property type="match status" value="2"/>
</dbReference>
<evidence type="ECO:0000256" key="28">
    <source>
        <dbReference type="ARBA" id="ARBA00072040"/>
    </source>
</evidence>
<dbReference type="Pfam" id="PF03141">
    <property type="entry name" value="Methyltransf_29"/>
    <property type="match status" value="2"/>
</dbReference>
<evidence type="ECO:0000313" key="32">
    <source>
        <dbReference type="EMBL" id="KAG1354521.1"/>
    </source>
</evidence>
<dbReference type="InterPro" id="IPR001611">
    <property type="entry name" value="Leu-rich_rpt"/>
</dbReference>
<evidence type="ECO:0000256" key="12">
    <source>
        <dbReference type="ARBA" id="ARBA00022679"/>
    </source>
</evidence>
<reference evidence="32" key="2">
    <citation type="submission" date="2019-07" db="EMBL/GenBank/DDBJ databases">
        <authorList>
            <person name="Yang Y."/>
            <person name="Bocs S."/>
            <person name="Baudouin L."/>
        </authorList>
    </citation>
    <scope>NUCLEOTIDE SEQUENCE</scope>
    <source>
        <tissue evidence="32">Spear leaf of Hainan Tall coconut</tissue>
    </source>
</reference>
<dbReference type="PROSITE" id="PS51450">
    <property type="entry name" value="LRR"/>
    <property type="match status" value="1"/>
</dbReference>
<keyword evidence="7" id="KW-1003">Cell membrane</keyword>
<evidence type="ECO:0000256" key="14">
    <source>
        <dbReference type="ARBA" id="ARBA00022729"/>
    </source>
</evidence>
<evidence type="ECO:0000256" key="17">
    <source>
        <dbReference type="ARBA" id="ARBA00022777"/>
    </source>
</evidence>
<evidence type="ECO:0000256" key="1">
    <source>
        <dbReference type="ARBA" id="ARBA00004251"/>
    </source>
</evidence>
<evidence type="ECO:0000256" key="30">
    <source>
        <dbReference type="SAM" id="Phobius"/>
    </source>
</evidence>
<dbReference type="Pfam" id="PF08263">
    <property type="entry name" value="LRRNT_2"/>
    <property type="match status" value="1"/>
</dbReference>
<gene>
    <name evidence="32" type="ORF">COCNU_07G006330</name>
</gene>
<dbReference type="Pfam" id="PF23598">
    <property type="entry name" value="LRR_14"/>
    <property type="match status" value="1"/>
</dbReference>
<dbReference type="GO" id="GO:0005789">
    <property type="term" value="C:endoplasmic reticulum membrane"/>
    <property type="evidence" value="ECO:0007669"/>
    <property type="project" value="UniProtKB-SubCell"/>
</dbReference>
<dbReference type="SUPFAM" id="SSF53335">
    <property type="entry name" value="S-adenosyl-L-methionine-dependent methyltransferases"/>
    <property type="match status" value="1"/>
</dbReference>
<evidence type="ECO:0000256" key="4">
    <source>
        <dbReference type="ARBA" id="ARBA00008361"/>
    </source>
</evidence>
<dbReference type="InterPro" id="IPR011009">
    <property type="entry name" value="Kinase-like_dom_sf"/>
</dbReference>
<feature type="binding site" evidence="29">
    <location>
        <position position="328"/>
    </location>
    <ligand>
        <name>ATP</name>
        <dbReference type="ChEBI" id="CHEBI:30616"/>
    </ligand>
</feature>
<dbReference type="PROSITE" id="PS00108">
    <property type="entry name" value="PROTEIN_KINASE_ST"/>
    <property type="match status" value="2"/>
</dbReference>
<dbReference type="FunFam" id="3.80.10.10:FF:000383">
    <property type="entry name" value="Leucine-rich repeat receptor protein kinase EMS1"/>
    <property type="match status" value="1"/>
</dbReference>
<evidence type="ECO:0000256" key="24">
    <source>
        <dbReference type="ARBA" id="ARBA00047899"/>
    </source>
</evidence>
<dbReference type="PROSITE" id="PS50011">
    <property type="entry name" value="PROTEIN_KINASE_DOM"/>
    <property type="match status" value="2"/>
</dbReference>
<evidence type="ECO:0000256" key="20">
    <source>
        <dbReference type="ARBA" id="ARBA00022989"/>
    </source>
</evidence>
<comment type="catalytic activity">
    <reaction evidence="25">
        <text>L-seryl-[protein] + ATP = O-phospho-L-seryl-[protein] + ADP + H(+)</text>
        <dbReference type="Rhea" id="RHEA:17989"/>
        <dbReference type="Rhea" id="RHEA-COMP:9863"/>
        <dbReference type="Rhea" id="RHEA-COMP:11604"/>
        <dbReference type="ChEBI" id="CHEBI:15378"/>
        <dbReference type="ChEBI" id="CHEBI:29999"/>
        <dbReference type="ChEBI" id="CHEBI:30616"/>
        <dbReference type="ChEBI" id="CHEBI:83421"/>
        <dbReference type="ChEBI" id="CHEBI:456216"/>
        <dbReference type="EC" id="2.7.11.1"/>
    </reaction>
</comment>
<dbReference type="PANTHER" id="PTHR27008:SF594">
    <property type="entry name" value="OS04G0122200 PROTEIN"/>
    <property type="match status" value="1"/>
</dbReference>
<dbReference type="FunFam" id="3.80.10.10:FF:000095">
    <property type="entry name" value="LRR receptor-like serine/threonine-protein kinase GSO1"/>
    <property type="match status" value="1"/>
</dbReference>
<dbReference type="FunFam" id="3.80.10.10:FF:000288">
    <property type="entry name" value="LRR receptor-like serine/threonine-protein kinase EFR"/>
    <property type="match status" value="1"/>
</dbReference>
<evidence type="ECO:0000256" key="23">
    <source>
        <dbReference type="ARBA" id="ARBA00023180"/>
    </source>
</evidence>
<dbReference type="FunFam" id="3.30.200.20:FF:000432">
    <property type="entry name" value="LRR receptor-like serine/threonine-protein kinase EFR"/>
    <property type="match status" value="2"/>
</dbReference>
<dbReference type="EC" id="2.7.11.1" evidence="6"/>
<organism evidence="32 33">
    <name type="scientific">Cocos nucifera</name>
    <name type="common">Coconut palm</name>
    <dbReference type="NCBI Taxonomy" id="13894"/>
    <lineage>
        <taxon>Eukaryota</taxon>
        <taxon>Viridiplantae</taxon>
        <taxon>Streptophyta</taxon>
        <taxon>Embryophyta</taxon>
        <taxon>Tracheophyta</taxon>
        <taxon>Spermatophyta</taxon>
        <taxon>Magnoliopsida</taxon>
        <taxon>Liliopsida</taxon>
        <taxon>Arecaceae</taxon>
        <taxon>Arecoideae</taxon>
        <taxon>Cocoseae</taxon>
        <taxon>Attaleinae</taxon>
        <taxon>Cocos</taxon>
    </lineage>
</organism>
<dbReference type="InterPro" id="IPR008271">
    <property type="entry name" value="Ser/Thr_kinase_AS"/>
</dbReference>
<dbReference type="CDD" id="cd14066">
    <property type="entry name" value="STKc_IRAK"/>
    <property type="match status" value="1"/>
</dbReference>
<comment type="function">
    <text evidence="27">The processed protein kinase Xa21 chain released by protein cleavage after X.oryzae pv. oryzae protein Ax21 detection translocates into the nucleus where it can bind and regulate WRKY62, a transcription factor. Confers resistance to the bacterial pathogen X.oryzae pv. oryzae (Xoo).</text>
</comment>
<feature type="domain" description="Protein kinase" evidence="31">
    <location>
        <begin position="300"/>
        <end position="594"/>
    </location>
</feature>
<evidence type="ECO:0000256" key="25">
    <source>
        <dbReference type="ARBA" id="ARBA00048679"/>
    </source>
</evidence>
<comment type="catalytic activity">
    <reaction evidence="24">
        <text>L-threonyl-[protein] + ATP = O-phospho-L-threonyl-[protein] + ADP + H(+)</text>
        <dbReference type="Rhea" id="RHEA:46608"/>
        <dbReference type="Rhea" id="RHEA-COMP:11060"/>
        <dbReference type="Rhea" id="RHEA-COMP:11605"/>
        <dbReference type="ChEBI" id="CHEBI:15378"/>
        <dbReference type="ChEBI" id="CHEBI:30013"/>
        <dbReference type="ChEBI" id="CHEBI:30616"/>
        <dbReference type="ChEBI" id="CHEBI:61977"/>
        <dbReference type="ChEBI" id="CHEBI:456216"/>
        <dbReference type="EC" id="2.7.11.1"/>
    </reaction>
</comment>
<keyword evidence="19" id="KW-0735">Signal-anchor</keyword>
<dbReference type="Gene3D" id="3.30.200.20">
    <property type="entry name" value="Phosphorylase Kinase, domain 1"/>
    <property type="match status" value="2"/>
</dbReference>
<comment type="subcellular location">
    <subcellularLocation>
        <location evidence="1">Cell membrane</location>
        <topology evidence="1">Single-pass type I membrane protein</topology>
    </subcellularLocation>
    <subcellularLocation>
        <location evidence="2">Endoplasmic reticulum membrane</location>
        <topology evidence="2">Single-pass membrane protein</topology>
    </subcellularLocation>
    <subcellularLocation>
        <location evidence="3">Membrane</location>
        <topology evidence="3">Single-pass type II membrane protein</topology>
    </subcellularLocation>
</comment>
<keyword evidence="20 30" id="KW-1133">Transmembrane helix</keyword>
<evidence type="ECO:0000256" key="21">
    <source>
        <dbReference type="ARBA" id="ARBA00023136"/>
    </source>
</evidence>
<dbReference type="SMART" id="SM00369">
    <property type="entry name" value="LRR_TYP"/>
    <property type="match status" value="14"/>
</dbReference>
<evidence type="ECO:0000256" key="2">
    <source>
        <dbReference type="ARBA" id="ARBA00004389"/>
    </source>
</evidence>
<keyword evidence="18 29" id="KW-0067">ATP-binding</keyword>
<dbReference type="FunFam" id="3.80.10.10:FF:000275">
    <property type="entry name" value="Leucine-rich repeat receptor-like protein kinase"/>
    <property type="match status" value="1"/>
</dbReference>
<dbReference type="PRINTS" id="PR00019">
    <property type="entry name" value="LEURICHRPT"/>
</dbReference>
<proteinExistence type="inferred from homology"/>
<evidence type="ECO:0000256" key="5">
    <source>
        <dbReference type="ARBA" id="ARBA00008684"/>
    </source>
</evidence>
<keyword evidence="11" id="KW-0433">Leucine-rich repeat</keyword>
<dbReference type="InterPro" id="IPR004159">
    <property type="entry name" value="Put_SAM_MeTrfase"/>
</dbReference>
<accession>A0A8K0IEU1</accession>
<dbReference type="InterPro" id="IPR055414">
    <property type="entry name" value="LRR_R13L4/SHOC2-like"/>
</dbReference>
<dbReference type="PROSITE" id="PS00107">
    <property type="entry name" value="PROTEIN_KINASE_ATP"/>
    <property type="match status" value="2"/>
</dbReference>
<dbReference type="Proteomes" id="UP000797356">
    <property type="component" value="Chromosome 7"/>
</dbReference>
<keyword evidence="10" id="KW-0489">Methyltransferase</keyword>
<feature type="transmembrane region" description="Helical" evidence="30">
    <location>
        <begin position="239"/>
        <end position="264"/>
    </location>
</feature>
<evidence type="ECO:0000259" key="31">
    <source>
        <dbReference type="PROSITE" id="PS50011"/>
    </source>
</evidence>
<dbReference type="InterPro" id="IPR000719">
    <property type="entry name" value="Prot_kinase_dom"/>
</dbReference>
<dbReference type="InterPro" id="IPR001245">
    <property type="entry name" value="Ser-Thr/Tyr_kinase_cat_dom"/>
</dbReference>
<feature type="transmembrane region" description="Helical" evidence="30">
    <location>
        <begin position="1541"/>
        <end position="1560"/>
    </location>
</feature>
<evidence type="ECO:0000256" key="26">
    <source>
        <dbReference type="ARBA" id="ARBA00054320"/>
    </source>
</evidence>
<evidence type="ECO:0000256" key="6">
    <source>
        <dbReference type="ARBA" id="ARBA00012513"/>
    </source>
</evidence>
<dbReference type="SUPFAM" id="SSF52058">
    <property type="entry name" value="L domain-like"/>
    <property type="match status" value="3"/>
</dbReference>
<keyword evidence="12" id="KW-0808">Transferase</keyword>
<dbReference type="GO" id="GO:0008168">
    <property type="term" value="F:methyltransferase activity"/>
    <property type="evidence" value="ECO:0007669"/>
    <property type="project" value="UniProtKB-KW"/>
</dbReference>
<keyword evidence="33" id="KW-1185">Reference proteome</keyword>
<dbReference type="InterPro" id="IPR051809">
    <property type="entry name" value="Plant_receptor-like_S/T_kinase"/>
</dbReference>
<evidence type="ECO:0000256" key="18">
    <source>
        <dbReference type="ARBA" id="ARBA00022840"/>
    </source>
</evidence>
<feature type="binding site" evidence="29">
    <location>
        <position position="1253"/>
    </location>
    <ligand>
        <name>ATP</name>
        <dbReference type="ChEBI" id="CHEBI:30616"/>
    </ligand>
</feature>
<dbReference type="FunFam" id="1.10.510.10:FF:000358">
    <property type="entry name" value="Putative leucine-rich repeat receptor-like serine/threonine-protein kinase"/>
    <property type="match status" value="2"/>
</dbReference>
<dbReference type="InterPro" id="IPR032675">
    <property type="entry name" value="LRR_dom_sf"/>
</dbReference>
<evidence type="ECO:0000256" key="3">
    <source>
        <dbReference type="ARBA" id="ARBA00004606"/>
    </source>
</evidence>
<evidence type="ECO:0000256" key="10">
    <source>
        <dbReference type="ARBA" id="ARBA00022603"/>
    </source>
</evidence>
<evidence type="ECO:0000256" key="22">
    <source>
        <dbReference type="ARBA" id="ARBA00023170"/>
    </source>
</evidence>
<evidence type="ECO:0000256" key="9">
    <source>
        <dbReference type="ARBA" id="ARBA00022553"/>
    </source>
</evidence>
<comment type="caution">
    <text evidence="32">The sequence shown here is derived from an EMBL/GenBank/DDBJ whole genome shotgun (WGS) entry which is preliminary data.</text>
</comment>
<evidence type="ECO:0000256" key="13">
    <source>
        <dbReference type="ARBA" id="ARBA00022692"/>
    </source>
</evidence>
<dbReference type="OrthoDB" id="682255at2759"/>
<dbReference type="GO" id="GO:0032259">
    <property type="term" value="P:methylation"/>
    <property type="evidence" value="ECO:0007669"/>
    <property type="project" value="UniProtKB-KW"/>
</dbReference>
<comment type="function">
    <text evidence="26">Receptor kinase that detects X.oryzae pv. oryzae protein Ax21 to promote innate immunity. Following X.oryzae pv. oryzae protein Ax21 detection, undergoes cleavage, releasing the processed protein kinase Xa21 chain.</text>
</comment>
<evidence type="ECO:0000256" key="11">
    <source>
        <dbReference type="ARBA" id="ARBA00022614"/>
    </source>
</evidence>
<evidence type="ECO:0000256" key="15">
    <source>
        <dbReference type="ARBA" id="ARBA00022737"/>
    </source>
</evidence>
<name>A0A8K0IEU1_COCNU</name>
<dbReference type="InterPro" id="IPR029063">
    <property type="entry name" value="SAM-dependent_MTases_sf"/>
</dbReference>
<dbReference type="Gene3D" id="1.10.510.10">
    <property type="entry name" value="Transferase(Phosphotransferase) domain 1"/>
    <property type="match status" value="2"/>
</dbReference>
<dbReference type="GO" id="GO:0004674">
    <property type="term" value="F:protein serine/threonine kinase activity"/>
    <property type="evidence" value="ECO:0007669"/>
    <property type="project" value="UniProtKB-KW"/>
</dbReference>
<evidence type="ECO:0000256" key="7">
    <source>
        <dbReference type="ARBA" id="ARBA00022475"/>
    </source>
</evidence>
<feature type="domain" description="Protein kinase" evidence="31">
    <location>
        <begin position="1225"/>
        <end position="1536"/>
    </location>
</feature>
<keyword evidence="22 32" id="KW-0675">Receptor</keyword>
<dbReference type="GO" id="GO:0005886">
    <property type="term" value="C:plasma membrane"/>
    <property type="evidence" value="ECO:0007669"/>
    <property type="project" value="UniProtKB-SubCell"/>
</dbReference>
<comment type="similarity">
    <text evidence="4">Belongs to the methyltransferase superfamily.</text>
</comment>
<evidence type="ECO:0000256" key="8">
    <source>
        <dbReference type="ARBA" id="ARBA00022527"/>
    </source>
</evidence>
<dbReference type="Pfam" id="PF07714">
    <property type="entry name" value="PK_Tyr_Ser-Thr"/>
    <property type="match status" value="2"/>
</dbReference>
<evidence type="ECO:0000256" key="16">
    <source>
        <dbReference type="ARBA" id="ARBA00022741"/>
    </source>
</evidence>
<keyword evidence="23" id="KW-0325">Glycoprotein</keyword>
<protein>
    <recommendedName>
        <fullName evidence="28">Receptor kinase-like protein Xa21</fullName>
        <ecNumber evidence="6">2.7.11.1</ecNumber>
    </recommendedName>
</protein>
<evidence type="ECO:0000256" key="29">
    <source>
        <dbReference type="PROSITE-ProRule" id="PRU10141"/>
    </source>
</evidence>
<keyword evidence="13 30" id="KW-0812">Transmembrane</keyword>
<keyword evidence="15" id="KW-0677">Repeat</keyword>
<keyword evidence="17 32" id="KW-0418">Kinase</keyword>
<dbReference type="InterPro" id="IPR017441">
    <property type="entry name" value="Protein_kinase_ATP_BS"/>
</dbReference>
<sequence>MSHNSISGEIPPQIGHLKQLQILGLAGNWFSGEIPAALGNLTMLTELELYGNKLEGSIPAIFSQFQRLQTLDLSNNNLKGSIPRELFALTSLSSLLNLSRNSLTGPVPEDIGRLESLAALDLSNNLLSGYISNSIGNCKSLEVLSMSNNSFSGHIPDTLGNLWGLQSLDLSSNQLSGSIPESLGKLRGLQLLNLSFNDLEGEVSKDGIFRNLSNVHLQGNARLCISYLRPCSSHRSISVVLPVIIVVSVAFVLCFLVGLCWLYFVRRRGINAKVLPTVDLINGQHRMVSYAELHQATDGFDPKNIIGTGSFGSVFQGVLGDGVAVAVKVLNLGIRGALKSFAAECEALRNVRHRNLVKLVTLCSSLDHGGKDFRALVYEFMGNGSLEDWIRGRRRHEGGGGLSVVERLTIAIDVASAMDYLHNDCETQVVHCDLKPSNVLLDDGMTAKAGDFGLARLLVQKPGGQESMSGTHGLRGSIGYIAPEYGFGGKPSTKGDVYSYGVLLLELVTARSPTDVSFGGGISLEKWVRAAFPGALVLLLVPPSPSIFVESAPFSNVTDKEALLSFKALITSDPSDILFSWNDSTTICQWSRVLCNNKRRVSTLDLKGLRLSGSISPHIGNLSALQFLYLQDNYFTGNLPDRLGNLAHLQILNASSNLIGGAIPPNISKCSNLSTLDLAVNTISGKIPTELGLLSKLQVLKLGQNLLTGNIPPSIGNLSSLSTLNVGTNTIRGPIPSDLGRLQNLQELQISINNLTGTVPPSLYNVSSLETFALASNDLYGEIPSDVGFRLPKLLVFHFCINKFTGQYPPSLHNITKIQSIRMSHNFLVGSVPPGLGTLHDLTMYNIGFNQFVSSGGSGLDLITSLTNSSKLEFLAIDENQLEGAIPDSVGNLSTSLSKLYMGGNRIYGSIPASIGKLTELTLLNMSHNLISGEIPAEIGRLKELRMLNLAGNKLFGKIPAAYGNLSMLIQLELHGNGLEGTIPATFSEFQQLLSLDLSSNKLGGIIPRELFTLTSLSSLMNLSKNSFTGPLPDDIGRLDNLIALDLSNNLLSGNIPDSIGDCRSMQVLSMSNNSFTGLIPNAIGNSKGLQSLDLSSNQLSGSIPETLGKLRSLQFLNLSVNNLQGEIPNEGIFLNRSAVHLEGNVRLCMSSLCPHSSNRNISKALLVVLVVASAAFVMFLLVGLYWVFFIRRKQSDTKVATANSIKAQHRMVSYEELHRATENFDPRNLIGTGSFGSVYKGVLRDGMAVAIKVLNLATSGAWKSFVAECEALRNARHRNLVKLVTLCCSWDFGNNDFRALVYEFMGNGSLEDWIRGRRRHEGGGGLSVIERLTIAIDVASAMDYLHNDSEAQVVHCDLKPSNVLLDGEMTAKVGDFGLAKLLVQKPEGQASTTSTNGLKGSIGYIPPEYGFGGKPSTKGDVYSYGVLLLELLTAKSPIDESFAGGMNLEKWVRAAFPNRKMEVIDAHLIINVIAHEGRQISPEKQAECLVSMVSVGLSCATESAEARITMRDAFHRLKDLMAKDNYGSPKIHPYSRRQRFAYMFGVSGLCVLFYILGAWQNSAIPQPGGNVSNKIECNPANPSSDPRPTAVPSFSSSDATLDFEARHRLDLNETWVTVEKFPPCPLNFSEYTPCQDRTRGRRFEREMLIYRERHCPGNDELIRCLIPAPPNYKTPFKWPQSRDYAWFDNIPHKELSIEKAVQNWVIVEGDRFRFPPTRLRSKFAILFSVVFFRLEGAYLLKRDVITMSFAPRDTHESQVQFALERGVPAMIGVIGAQRMPYPARAFDMAHCSRCLIPWFKNDGLYLAEVDRVLRPGGYWIVSGPPINWKKHYKGWERTQEDLKQEQDSIEDVAKRLCWKKKIEKDDLAIWQKPINHVECIQSRKMYKTPHICKNDNADAAWYKKLEACMTPLPEVKDEEEVAGGDLNKWPDRAFAIPPRISRGSIPGVTSKIFEDDNRMWKERVAHYKRIVPPLPQGRYRI</sequence>
<keyword evidence="8" id="KW-0723">Serine/threonine-protein kinase</keyword>
<evidence type="ECO:0000313" key="33">
    <source>
        <dbReference type="Proteomes" id="UP000797356"/>
    </source>
</evidence>
<dbReference type="EMBL" id="CM017878">
    <property type="protein sequence ID" value="KAG1354521.1"/>
    <property type="molecule type" value="Genomic_DNA"/>
</dbReference>